<evidence type="ECO:0000256" key="4">
    <source>
        <dbReference type="ARBA" id="ARBA00022723"/>
    </source>
</evidence>
<keyword evidence="6" id="KW-0862">Zinc</keyword>
<dbReference type="AlphaFoldDB" id="A0AAN9TRU9"/>
<keyword evidence="8" id="KW-0863">Zinc-finger</keyword>
<sequence length="398" mass="45761">MLPVLSFLDDRMMQFTCLNCQVLFKTRDLQRDHYKSDWHRYNLKRKVADLPPVSAEEFQQRVHSVQQENANQSKGKTYTYCSVCKKSFASQQSFENHLQSKRHSDLQVMKKMDSIDDIAQVSVKNNKCELEVAPSPADDSDGESIESASSGTEEVDSDEWEDVVSEDNPILSNDCLFCSHHSASLTKNIKHMSVAHSFFIPLIEYVTDVKGLLIYLGEKICQGYMCIWCSDKINCFSSLSAVRSHMIDKGHAKIPYDTEASLEYADFYDFDVEFENDESMNDDSSADGNFAVKAVTTDEDDATMVLPSGDIICHRSLVKYIRQNPIITQKKALTKRNKKIDKLIQHYRHLGWNPTQKEMVKKRARDMKFINHFCSAYQTKLGVKANKLQHHFREQVNF</sequence>
<evidence type="ECO:0000256" key="3">
    <source>
        <dbReference type="ARBA" id="ARBA00022517"/>
    </source>
</evidence>
<dbReference type="InterPro" id="IPR036236">
    <property type="entry name" value="Znf_C2H2_sf"/>
</dbReference>
<protein>
    <recommendedName>
        <fullName evidence="10">C2H2-type domain-containing protein</fullName>
    </recommendedName>
</protein>
<dbReference type="InterPro" id="IPR040025">
    <property type="entry name" value="Znf622/Rei1/Reh1"/>
</dbReference>
<evidence type="ECO:0000256" key="2">
    <source>
        <dbReference type="ARBA" id="ARBA00022490"/>
    </source>
</evidence>
<name>A0AAN9TRU9_9HEMI</name>
<dbReference type="PROSITE" id="PS50157">
    <property type="entry name" value="ZINC_FINGER_C2H2_2"/>
    <property type="match status" value="1"/>
</dbReference>
<feature type="compositionally biased region" description="Acidic residues" evidence="9">
    <location>
        <begin position="153"/>
        <end position="162"/>
    </location>
</feature>
<feature type="region of interest" description="Disordered" evidence="9">
    <location>
        <begin position="132"/>
        <end position="162"/>
    </location>
</feature>
<dbReference type="InterPro" id="IPR003604">
    <property type="entry name" value="Matrin/U1-like-C_Znf_C2H2"/>
</dbReference>
<evidence type="ECO:0000259" key="10">
    <source>
        <dbReference type="PROSITE" id="PS50157"/>
    </source>
</evidence>
<evidence type="ECO:0000256" key="1">
    <source>
        <dbReference type="ARBA" id="ARBA00004496"/>
    </source>
</evidence>
<keyword evidence="3" id="KW-0690">Ribosome biogenesis</keyword>
<evidence type="ECO:0000256" key="5">
    <source>
        <dbReference type="ARBA" id="ARBA00022737"/>
    </source>
</evidence>
<dbReference type="EMBL" id="JBBCAQ010000004">
    <property type="protein sequence ID" value="KAK7604104.1"/>
    <property type="molecule type" value="Genomic_DNA"/>
</dbReference>
<comment type="subcellular location">
    <subcellularLocation>
        <location evidence="1">Cytoplasm</location>
    </subcellularLocation>
</comment>
<gene>
    <name evidence="11" type="ORF">V9T40_004377</name>
</gene>
<dbReference type="Pfam" id="PF12874">
    <property type="entry name" value="zf-met"/>
    <property type="match status" value="1"/>
</dbReference>
<dbReference type="GO" id="GO:0008270">
    <property type="term" value="F:zinc ion binding"/>
    <property type="evidence" value="ECO:0007669"/>
    <property type="project" value="UniProtKB-KW"/>
</dbReference>
<dbReference type="InterPro" id="IPR041661">
    <property type="entry name" value="ZN622/Rei1/Reh1_Znf-C2H2"/>
</dbReference>
<dbReference type="SMART" id="SM00451">
    <property type="entry name" value="ZnF_U1"/>
    <property type="match status" value="2"/>
</dbReference>
<proteinExistence type="inferred from homology"/>
<keyword evidence="12" id="KW-1185">Reference proteome</keyword>
<organism evidence="11 12">
    <name type="scientific">Parthenolecanium corni</name>
    <dbReference type="NCBI Taxonomy" id="536013"/>
    <lineage>
        <taxon>Eukaryota</taxon>
        <taxon>Metazoa</taxon>
        <taxon>Ecdysozoa</taxon>
        <taxon>Arthropoda</taxon>
        <taxon>Hexapoda</taxon>
        <taxon>Insecta</taxon>
        <taxon>Pterygota</taxon>
        <taxon>Neoptera</taxon>
        <taxon>Paraneoptera</taxon>
        <taxon>Hemiptera</taxon>
        <taxon>Sternorrhyncha</taxon>
        <taxon>Coccoidea</taxon>
        <taxon>Coccidae</taxon>
        <taxon>Parthenolecanium</taxon>
    </lineage>
</organism>
<evidence type="ECO:0000256" key="7">
    <source>
        <dbReference type="ARBA" id="ARBA00034126"/>
    </source>
</evidence>
<dbReference type="SMART" id="SM00355">
    <property type="entry name" value="ZnF_C2H2"/>
    <property type="match status" value="4"/>
</dbReference>
<dbReference type="Gene3D" id="3.30.160.60">
    <property type="entry name" value="Classic Zinc Finger"/>
    <property type="match status" value="1"/>
</dbReference>
<evidence type="ECO:0000313" key="11">
    <source>
        <dbReference type="EMBL" id="KAK7604104.1"/>
    </source>
</evidence>
<accession>A0AAN9TRU9</accession>
<comment type="caution">
    <text evidence="11">The sequence shown here is derived from an EMBL/GenBank/DDBJ whole genome shotgun (WGS) entry which is preliminary data.</text>
</comment>
<keyword evidence="2" id="KW-0963">Cytoplasm</keyword>
<keyword evidence="5" id="KW-0677">Repeat</keyword>
<dbReference type="Proteomes" id="UP001367676">
    <property type="component" value="Unassembled WGS sequence"/>
</dbReference>
<dbReference type="SUPFAM" id="SSF57667">
    <property type="entry name" value="beta-beta-alpha zinc fingers"/>
    <property type="match status" value="2"/>
</dbReference>
<dbReference type="Pfam" id="PF12756">
    <property type="entry name" value="zf-C2H2_2"/>
    <property type="match status" value="1"/>
</dbReference>
<evidence type="ECO:0000256" key="9">
    <source>
        <dbReference type="SAM" id="MobiDB-lite"/>
    </source>
</evidence>
<dbReference type="InterPro" id="IPR013087">
    <property type="entry name" value="Znf_C2H2_type"/>
</dbReference>
<dbReference type="GO" id="GO:0003676">
    <property type="term" value="F:nucleic acid binding"/>
    <property type="evidence" value="ECO:0007669"/>
    <property type="project" value="InterPro"/>
</dbReference>
<dbReference type="GO" id="GO:0030687">
    <property type="term" value="C:preribosome, large subunit precursor"/>
    <property type="evidence" value="ECO:0007669"/>
    <property type="project" value="TreeGrafter"/>
</dbReference>
<dbReference type="PANTHER" id="PTHR13182">
    <property type="entry name" value="ZINC FINGER PROTEIN 622"/>
    <property type="match status" value="1"/>
</dbReference>
<reference evidence="11 12" key="1">
    <citation type="submission" date="2024-03" db="EMBL/GenBank/DDBJ databases">
        <title>Adaptation during the transition from Ophiocordyceps entomopathogen to insect associate is accompanied by gene loss and intensified selection.</title>
        <authorList>
            <person name="Ward C.M."/>
            <person name="Onetto C.A."/>
            <person name="Borneman A.R."/>
        </authorList>
    </citation>
    <scope>NUCLEOTIDE SEQUENCE [LARGE SCALE GENOMIC DNA]</scope>
    <source>
        <strain evidence="11">AWRI1</strain>
        <tissue evidence="11">Single Adult Female</tissue>
    </source>
</reference>
<dbReference type="GO" id="GO:0005737">
    <property type="term" value="C:cytoplasm"/>
    <property type="evidence" value="ECO:0007669"/>
    <property type="project" value="UniProtKB-SubCell"/>
</dbReference>
<dbReference type="PANTHER" id="PTHR13182:SF8">
    <property type="entry name" value="CYTOPLASMIC 60S SUBUNIT BIOGENESIS FACTOR ZNF622"/>
    <property type="match status" value="1"/>
</dbReference>
<comment type="similarity">
    <text evidence="7">Belongs to the REI1 family.</text>
</comment>
<dbReference type="PROSITE" id="PS00028">
    <property type="entry name" value="ZINC_FINGER_C2H2_1"/>
    <property type="match status" value="2"/>
</dbReference>
<feature type="domain" description="C2H2-type" evidence="10">
    <location>
        <begin position="79"/>
        <end position="108"/>
    </location>
</feature>
<evidence type="ECO:0000256" key="6">
    <source>
        <dbReference type="ARBA" id="ARBA00022833"/>
    </source>
</evidence>
<dbReference type="GO" id="GO:0042273">
    <property type="term" value="P:ribosomal large subunit biogenesis"/>
    <property type="evidence" value="ECO:0007669"/>
    <property type="project" value="TreeGrafter"/>
</dbReference>
<evidence type="ECO:0000313" key="12">
    <source>
        <dbReference type="Proteomes" id="UP001367676"/>
    </source>
</evidence>
<keyword evidence="4" id="KW-0479">Metal-binding</keyword>
<evidence type="ECO:0000256" key="8">
    <source>
        <dbReference type="PROSITE-ProRule" id="PRU00042"/>
    </source>
</evidence>